<accession>A0A8X6F275</accession>
<reference evidence="1" key="1">
    <citation type="submission" date="2020-07" db="EMBL/GenBank/DDBJ databases">
        <title>Multicomponent nature underlies the extraordinary mechanical properties of spider dragline silk.</title>
        <authorList>
            <person name="Kono N."/>
            <person name="Nakamura H."/>
            <person name="Mori M."/>
            <person name="Yoshida Y."/>
            <person name="Ohtoshi R."/>
            <person name="Malay A.D."/>
            <person name="Moran D.A.P."/>
            <person name="Tomita M."/>
            <person name="Numata K."/>
            <person name="Arakawa K."/>
        </authorList>
    </citation>
    <scope>NUCLEOTIDE SEQUENCE</scope>
</reference>
<evidence type="ECO:0000313" key="2">
    <source>
        <dbReference type="Proteomes" id="UP000887116"/>
    </source>
</evidence>
<protein>
    <submittedName>
        <fullName evidence="1">Uncharacterized protein</fullName>
    </submittedName>
</protein>
<dbReference type="OrthoDB" id="6436603at2759"/>
<proteinExistence type="predicted"/>
<sequence length="80" mass="9107">MSLMSVMKFEKSLLYSKMTQQGMTSSNCILDLMQRFRGSRRLVLLIVAIALLLDNMLLSSVGKYTDSVSDDDVKYVLVFF</sequence>
<name>A0A8X6F275_TRICU</name>
<dbReference type="EMBL" id="BMAO01020473">
    <property type="protein sequence ID" value="GFQ67601.1"/>
    <property type="molecule type" value="Genomic_DNA"/>
</dbReference>
<comment type="caution">
    <text evidence="1">The sequence shown here is derived from an EMBL/GenBank/DDBJ whole genome shotgun (WGS) entry which is preliminary data.</text>
</comment>
<dbReference type="Proteomes" id="UP000887116">
    <property type="component" value="Unassembled WGS sequence"/>
</dbReference>
<evidence type="ECO:0000313" key="1">
    <source>
        <dbReference type="EMBL" id="GFQ67601.1"/>
    </source>
</evidence>
<dbReference type="AlphaFoldDB" id="A0A8X6F275"/>
<organism evidence="1 2">
    <name type="scientific">Trichonephila clavata</name>
    <name type="common">Joro spider</name>
    <name type="synonym">Nephila clavata</name>
    <dbReference type="NCBI Taxonomy" id="2740835"/>
    <lineage>
        <taxon>Eukaryota</taxon>
        <taxon>Metazoa</taxon>
        <taxon>Ecdysozoa</taxon>
        <taxon>Arthropoda</taxon>
        <taxon>Chelicerata</taxon>
        <taxon>Arachnida</taxon>
        <taxon>Araneae</taxon>
        <taxon>Araneomorphae</taxon>
        <taxon>Entelegynae</taxon>
        <taxon>Araneoidea</taxon>
        <taxon>Nephilidae</taxon>
        <taxon>Trichonephila</taxon>
    </lineage>
</organism>
<gene>
    <name evidence="1" type="ORF">TNCT_26431</name>
</gene>
<keyword evidence="2" id="KW-1185">Reference proteome</keyword>